<dbReference type="GO" id="GO:0043597">
    <property type="term" value="C:cytoplasmic replication fork"/>
    <property type="evidence" value="ECO:0007669"/>
    <property type="project" value="TreeGrafter"/>
</dbReference>
<dbReference type="NCBIfam" id="NF005829">
    <property type="entry name" value="PRK07726.1"/>
    <property type="match status" value="1"/>
</dbReference>
<dbReference type="SUPFAM" id="SSF56712">
    <property type="entry name" value="Prokaryotic type I DNA topoisomerase"/>
    <property type="match status" value="1"/>
</dbReference>
<dbReference type="PANTHER" id="PTHR11390:SF21">
    <property type="entry name" value="DNA TOPOISOMERASE 3-ALPHA"/>
    <property type="match status" value="1"/>
</dbReference>
<dbReference type="CDD" id="cd00186">
    <property type="entry name" value="TOP1Ac"/>
    <property type="match status" value="1"/>
</dbReference>
<keyword evidence="4" id="KW-0479">Metal-binding</keyword>
<dbReference type="SMART" id="SM00436">
    <property type="entry name" value="TOP1Bc"/>
    <property type="match status" value="1"/>
</dbReference>
<dbReference type="InterPro" id="IPR006171">
    <property type="entry name" value="TOPRIM_dom"/>
</dbReference>
<dbReference type="OrthoDB" id="9803554at2"/>
<dbReference type="InterPro" id="IPR023405">
    <property type="entry name" value="Topo_IA_core_domain"/>
</dbReference>
<dbReference type="PANTHER" id="PTHR11390">
    <property type="entry name" value="PROKARYOTIC DNA TOPOISOMERASE"/>
    <property type="match status" value="1"/>
</dbReference>
<dbReference type="GO" id="GO:0006281">
    <property type="term" value="P:DNA repair"/>
    <property type="evidence" value="ECO:0007669"/>
    <property type="project" value="TreeGrafter"/>
</dbReference>
<comment type="caution">
    <text evidence="13">The sequence shown here is derived from an EMBL/GenBank/DDBJ whole genome shotgun (WGS) entry which is preliminary data.</text>
</comment>
<dbReference type="PROSITE" id="PS52039">
    <property type="entry name" value="TOPO_IA_2"/>
    <property type="match status" value="1"/>
</dbReference>
<sequence>MKVVIAEKPSVARDLARVMGAKEVKDGYITGNGYAFTYAFGHLVQLCTPQTYGYTNWAVSNLPIIPQEFKLEPKKVKRDGRQIDDAGAVKQLNIIKSLLNEAEEIIVATDAGREGELIFRNIYYFLNSKVPFKRLWISSQTDKAIKEGFANLKDGAEYDSLYMSAKSRSESDWLIGINATQALTLAAGNKGLLSLGRVQTPTLAMICSRYLENKDFKPQAFYKIQAGFEKDNIKFKATSNKIEKKEEAEQAIAQISVGSEAKVTKVEAKEVKEPPPLLFDLTSLQQDANKRYGYSADQTLSIAQTLYEKKVITYPRTGSRYIGEDVFEKIGELFQHLADTAEEGIAAISRNLIGAKLNKRSVDDKKVTDHHALLVTDEKPGPMPKDQQHIYNMIAKRMVESFSEVCLKDITTVTIDAKGVELVAKGTVIKQYGWRLSPDQVELPDDDKTSDDQDNENAQLPKLAAEEVLEILSLELAERFTKAKPIHTEASLLKAMETSGKDIEDEEMRQAMKDCGLGTPATRAATIETLFQRDYIKRDKKKLIPTEKGLAVYQLVKDRSIAKVTLTGKWEQKLEEMRSNKVSYDVFMKHIKDYTVKITKELLQLRIAIQHEELKPLQKGKIKCPKCKPGNVQLYEKVGQCDHYARGCDFKIWRTLHGVFLDEKEMKNLLEKGRTSVLKGVTAKEGQVADTSLIFQDFRVLIADATA</sequence>
<dbReference type="Pfam" id="PF01131">
    <property type="entry name" value="Topoisom_bac"/>
    <property type="match status" value="1"/>
</dbReference>
<dbReference type="EMBL" id="VNHX01000019">
    <property type="protein sequence ID" value="TYP91568.1"/>
    <property type="molecule type" value="Genomic_DNA"/>
</dbReference>
<dbReference type="SMART" id="SM00437">
    <property type="entry name" value="TOP1Ac"/>
    <property type="match status" value="1"/>
</dbReference>
<dbReference type="InterPro" id="IPR003601">
    <property type="entry name" value="Topo_IA_2"/>
</dbReference>
<dbReference type="InterPro" id="IPR013824">
    <property type="entry name" value="Topo_IA_cen_sub1"/>
</dbReference>
<dbReference type="SMART" id="SM00493">
    <property type="entry name" value="TOPRIM"/>
    <property type="match status" value="1"/>
</dbReference>
<organism evidence="13 14">
    <name type="scientific">Sphingobacterium allocomposti</name>
    <dbReference type="NCBI Taxonomy" id="415956"/>
    <lineage>
        <taxon>Bacteria</taxon>
        <taxon>Pseudomonadati</taxon>
        <taxon>Bacteroidota</taxon>
        <taxon>Sphingobacteriia</taxon>
        <taxon>Sphingobacteriales</taxon>
        <taxon>Sphingobacteriaceae</taxon>
        <taxon>Sphingobacterium</taxon>
    </lineage>
</organism>
<dbReference type="InterPro" id="IPR025589">
    <property type="entry name" value="Toprim_C_rpt"/>
</dbReference>
<evidence type="ECO:0000259" key="12">
    <source>
        <dbReference type="PROSITE" id="PS52039"/>
    </source>
</evidence>
<dbReference type="InterPro" id="IPR013826">
    <property type="entry name" value="Topo_IA_cen_sub3"/>
</dbReference>
<evidence type="ECO:0000256" key="9">
    <source>
        <dbReference type="ARBA" id="ARBA00031985"/>
    </source>
</evidence>
<dbReference type="GO" id="GO:0003917">
    <property type="term" value="F:DNA topoisomerase type I (single strand cut, ATP-independent) activity"/>
    <property type="evidence" value="ECO:0007669"/>
    <property type="project" value="UniProtKB-EC"/>
</dbReference>
<evidence type="ECO:0000256" key="3">
    <source>
        <dbReference type="ARBA" id="ARBA00012891"/>
    </source>
</evidence>
<dbReference type="InterPro" id="IPR000380">
    <property type="entry name" value="Topo_IA"/>
</dbReference>
<evidence type="ECO:0000256" key="8">
    <source>
        <dbReference type="ARBA" id="ARBA00030003"/>
    </source>
</evidence>
<dbReference type="PRINTS" id="PR00417">
    <property type="entry name" value="PRTPISMRASEI"/>
</dbReference>
<dbReference type="InterPro" id="IPR034144">
    <property type="entry name" value="TOPRIM_TopoIII"/>
</dbReference>
<dbReference type="GO" id="GO:0006265">
    <property type="term" value="P:DNA topological change"/>
    <property type="evidence" value="ECO:0007669"/>
    <property type="project" value="InterPro"/>
</dbReference>
<dbReference type="Gene3D" id="2.70.20.10">
    <property type="entry name" value="Topoisomerase I, domain 3"/>
    <property type="match status" value="1"/>
</dbReference>
<dbReference type="Gene3D" id="3.40.50.140">
    <property type="match status" value="1"/>
</dbReference>
<keyword evidence="14" id="KW-1185">Reference proteome</keyword>
<dbReference type="RefSeq" id="WP_148909571.1">
    <property type="nucleotide sequence ID" value="NZ_VNHX01000019.1"/>
</dbReference>
<dbReference type="InterPro" id="IPR003602">
    <property type="entry name" value="Topo_IA_DNA-bd_dom"/>
</dbReference>
<protein>
    <recommendedName>
        <fullName evidence="3">DNA topoisomerase</fullName>
        <ecNumber evidence="3">5.6.2.1</ecNumber>
    </recommendedName>
    <alternativeName>
        <fullName evidence="11">Omega-protein</fullName>
    </alternativeName>
    <alternativeName>
        <fullName evidence="10">Relaxing enzyme</fullName>
    </alternativeName>
    <alternativeName>
        <fullName evidence="8">Swivelase</fullName>
    </alternativeName>
    <alternativeName>
        <fullName evidence="9">Untwisting enzyme</fullName>
    </alternativeName>
</protein>
<name>A0A5S5D8A8_9SPHI</name>
<evidence type="ECO:0000256" key="1">
    <source>
        <dbReference type="ARBA" id="ARBA00000213"/>
    </source>
</evidence>
<gene>
    <name evidence="13" type="ORF">BC792_11992</name>
</gene>
<dbReference type="CDD" id="cd03362">
    <property type="entry name" value="TOPRIM_TopoIA_TopoIII"/>
    <property type="match status" value="1"/>
</dbReference>
<keyword evidence="6" id="KW-0238">DNA-binding</keyword>
<evidence type="ECO:0000256" key="2">
    <source>
        <dbReference type="ARBA" id="ARBA00009446"/>
    </source>
</evidence>
<reference evidence="13 14" key="1">
    <citation type="submission" date="2019-07" db="EMBL/GenBank/DDBJ databases">
        <title>Genomic Encyclopedia of Archaeal and Bacterial Type Strains, Phase II (KMG-II): from individual species to whole genera.</title>
        <authorList>
            <person name="Goeker M."/>
        </authorList>
    </citation>
    <scope>NUCLEOTIDE SEQUENCE [LARGE SCALE GENOMIC DNA]</scope>
    <source>
        <strain evidence="13 14">DSM 18850</strain>
    </source>
</reference>
<dbReference type="NCBIfam" id="TIGR01056">
    <property type="entry name" value="topB"/>
    <property type="match status" value="1"/>
</dbReference>
<evidence type="ECO:0000256" key="7">
    <source>
        <dbReference type="ARBA" id="ARBA00023235"/>
    </source>
</evidence>
<dbReference type="AlphaFoldDB" id="A0A5S5D8A8"/>
<dbReference type="Gene3D" id="1.10.460.10">
    <property type="entry name" value="Topoisomerase I, domain 2"/>
    <property type="match status" value="1"/>
</dbReference>
<dbReference type="InterPro" id="IPR013825">
    <property type="entry name" value="Topo_IA_cen_sub2"/>
</dbReference>
<dbReference type="GO" id="GO:0046872">
    <property type="term" value="F:metal ion binding"/>
    <property type="evidence" value="ECO:0007669"/>
    <property type="project" value="UniProtKB-KW"/>
</dbReference>
<proteinExistence type="inferred from homology"/>
<comment type="catalytic activity">
    <reaction evidence="1">
        <text>ATP-independent breakage of single-stranded DNA, followed by passage and rejoining.</text>
        <dbReference type="EC" id="5.6.2.1"/>
    </reaction>
</comment>
<evidence type="ECO:0000256" key="6">
    <source>
        <dbReference type="ARBA" id="ARBA00023125"/>
    </source>
</evidence>
<evidence type="ECO:0000256" key="4">
    <source>
        <dbReference type="ARBA" id="ARBA00022723"/>
    </source>
</evidence>
<evidence type="ECO:0000256" key="5">
    <source>
        <dbReference type="ARBA" id="ARBA00023029"/>
    </source>
</evidence>
<dbReference type="InterPro" id="IPR005738">
    <property type="entry name" value="TopoIII"/>
</dbReference>
<dbReference type="Proteomes" id="UP000325105">
    <property type="component" value="Unassembled WGS sequence"/>
</dbReference>
<accession>A0A5S5D8A8</accession>
<keyword evidence="5" id="KW-0799">Topoisomerase</keyword>
<dbReference type="GO" id="GO:0003677">
    <property type="term" value="F:DNA binding"/>
    <property type="evidence" value="ECO:0007669"/>
    <property type="project" value="UniProtKB-KW"/>
</dbReference>
<feature type="domain" description="Topo IA-type catalytic" evidence="12">
    <location>
        <begin position="158"/>
        <end position="599"/>
    </location>
</feature>
<evidence type="ECO:0000256" key="11">
    <source>
        <dbReference type="ARBA" id="ARBA00032877"/>
    </source>
</evidence>
<dbReference type="Pfam" id="PF01751">
    <property type="entry name" value="Toprim"/>
    <property type="match status" value="1"/>
</dbReference>
<dbReference type="Gene3D" id="1.10.290.10">
    <property type="entry name" value="Topoisomerase I, domain 4"/>
    <property type="match status" value="1"/>
</dbReference>
<dbReference type="InterPro" id="IPR013497">
    <property type="entry name" value="Topo_IA_cen"/>
</dbReference>
<keyword evidence="7 13" id="KW-0413">Isomerase</keyword>
<dbReference type="GO" id="GO:0006310">
    <property type="term" value="P:DNA recombination"/>
    <property type="evidence" value="ECO:0007669"/>
    <property type="project" value="TreeGrafter"/>
</dbReference>
<dbReference type="EC" id="5.6.2.1" evidence="3"/>
<evidence type="ECO:0000256" key="10">
    <source>
        <dbReference type="ARBA" id="ARBA00032235"/>
    </source>
</evidence>
<evidence type="ECO:0000313" key="13">
    <source>
        <dbReference type="EMBL" id="TYP91568.1"/>
    </source>
</evidence>
<comment type="similarity">
    <text evidence="2">Belongs to the type IA topoisomerase family.</text>
</comment>
<evidence type="ECO:0000313" key="14">
    <source>
        <dbReference type="Proteomes" id="UP000325105"/>
    </source>
</evidence>
<dbReference type="Pfam" id="PF13342">
    <property type="entry name" value="Toprim_Crpt"/>
    <property type="match status" value="1"/>
</dbReference>